<dbReference type="GO" id="GO:0006465">
    <property type="term" value="P:signal peptide processing"/>
    <property type="evidence" value="ECO:0007669"/>
    <property type="project" value="InterPro"/>
</dbReference>
<evidence type="ECO:0000256" key="9">
    <source>
        <dbReference type="SAM" id="MobiDB-lite"/>
    </source>
</evidence>
<dbReference type="RefSeq" id="XP_007513711.1">
    <property type="nucleotide sequence ID" value="XM_007513649.1"/>
</dbReference>
<accession>K8EDZ0</accession>
<keyword evidence="12" id="KW-1185">Reference proteome</keyword>
<evidence type="ECO:0000256" key="7">
    <source>
        <dbReference type="ARBA" id="ARBA00023136"/>
    </source>
</evidence>
<name>K8EDZ0_9CHLO</name>
<evidence type="ECO:0000256" key="2">
    <source>
        <dbReference type="ARBA" id="ARBA00005245"/>
    </source>
</evidence>
<proteinExistence type="inferred from homology"/>
<dbReference type="GO" id="GO:0045047">
    <property type="term" value="P:protein targeting to ER"/>
    <property type="evidence" value="ECO:0007669"/>
    <property type="project" value="TreeGrafter"/>
</dbReference>
<dbReference type="GeneID" id="19016166"/>
<evidence type="ECO:0000256" key="8">
    <source>
        <dbReference type="ARBA" id="ARBA00045204"/>
    </source>
</evidence>
<comment type="function">
    <text evidence="8">Component of the signal peptidase complex (SPC) which catalyzes the cleavage of N-terminal signal sequences from nascent proteins as they are translocated into the lumen of the endoplasmic reticulum. Dispensable for SPC enzymatic activity.</text>
</comment>
<evidence type="ECO:0000256" key="6">
    <source>
        <dbReference type="ARBA" id="ARBA00022989"/>
    </source>
</evidence>
<evidence type="ECO:0000256" key="4">
    <source>
        <dbReference type="ARBA" id="ARBA00022692"/>
    </source>
</evidence>
<dbReference type="PANTHER" id="PTHR13202:SF0">
    <property type="entry name" value="SIGNAL PEPTIDASE COMPLEX SUBUNIT 1"/>
    <property type="match status" value="1"/>
</dbReference>
<reference evidence="11 12" key="1">
    <citation type="submission" date="2011-10" db="EMBL/GenBank/DDBJ databases">
        <authorList>
            <person name="Genoscope - CEA"/>
        </authorList>
    </citation>
    <scope>NUCLEOTIDE SEQUENCE [LARGE SCALE GENOMIC DNA]</scope>
    <source>
        <strain evidence="11 12">RCC 1105</strain>
    </source>
</reference>
<dbReference type="GO" id="GO:0005787">
    <property type="term" value="C:signal peptidase complex"/>
    <property type="evidence" value="ECO:0007669"/>
    <property type="project" value="InterPro"/>
</dbReference>
<keyword evidence="6 10" id="KW-1133">Transmembrane helix</keyword>
<dbReference type="InterPro" id="IPR009542">
    <property type="entry name" value="Spc1/SPCS1"/>
</dbReference>
<evidence type="ECO:0000256" key="3">
    <source>
        <dbReference type="ARBA" id="ARBA00017059"/>
    </source>
</evidence>
<evidence type="ECO:0000256" key="10">
    <source>
        <dbReference type="SAM" id="Phobius"/>
    </source>
</evidence>
<gene>
    <name evidence="11" type="ORF">Bathy04g01410</name>
</gene>
<evidence type="ECO:0000313" key="12">
    <source>
        <dbReference type="Proteomes" id="UP000198341"/>
    </source>
</evidence>
<dbReference type="Pfam" id="PF06645">
    <property type="entry name" value="SPC12"/>
    <property type="match status" value="1"/>
</dbReference>
<evidence type="ECO:0000256" key="5">
    <source>
        <dbReference type="ARBA" id="ARBA00022824"/>
    </source>
</evidence>
<keyword evidence="5" id="KW-0256">Endoplasmic reticulum</keyword>
<dbReference type="STRING" id="41875.K8EDZ0"/>
<keyword evidence="7 10" id="KW-0472">Membrane</keyword>
<protein>
    <recommendedName>
        <fullName evidence="3">Signal peptidase complex subunit 1</fullName>
    </recommendedName>
</protein>
<dbReference type="PANTHER" id="PTHR13202">
    <property type="entry name" value="MICROSOMAL SIGNAL PEPTIDASE 12 KDA SUBUNIT"/>
    <property type="match status" value="1"/>
</dbReference>
<comment type="subcellular location">
    <subcellularLocation>
        <location evidence="1">Endoplasmic reticulum membrane</location>
        <topology evidence="1">Multi-pass membrane protein</topology>
    </subcellularLocation>
</comment>
<dbReference type="OrthoDB" id="263893at2759"/>
<sequence length="109" mass="12554">MVDFEGQKFVETFTVSVVSSTASVGFVLGYLLQDYDLMRNLIFAGIVASVVVTLPSWPFLKRNPIAWREIDDEHPSAKEEDEIEEEDDEEAKKDKKENALKRMIRRVFV</sequence>
<evidence type="ECO:0000256" key="1">
    <source>
        <dbReference type="ARBA" id="ARBA00004477"/>
    </source>
</evidence>
<feature type="region of interest" description="Disordered" evidence="9">
    <location>
        <begin position="71"/>
        <end position="95"/>
    </location>
</feature>
<comment type="similarity">
    <text evidence="2">Belongs to the SPCS1 family.</text>
</comment>
<organism evidence="11 12">
    <name type="scientific">Bathycoccus prasinos</name>
    <dbReference type="NCBI Taxonomy" id="41875"/>
    <lineage>
        <taxon>Eukaryota</taxon>
        <taxon>Viridiplantae</taxon>
        <taxon>Chlorophyta</taxon>
        <taxon>Mamiellophyceae</taxon>
        <taxon>Mamiellales</taxon>
        <taxon>Bathycoccaceae</taxon>
        <taxon>Bathycoccus</taxon>
    </lineage>
</organism>
<dbReference type="Proteomes" id="UP000198341">
    <property type="component" value="Chromosome 4"/>
</dbReference>
<feature type="transmembrane region" description="Helical" evidence="10">
    <location>
        <begin position="38"/>
        <end position="60"/>
    </location>
</feature>
<dbReference type="eggNOG" id="KOG4112">
    <property type="taxonomic scope" value="Eukaryota"/>
</dbReference>
<feature type="compositionally biased region" description="Acidic residues" evidence="9">
    <location>
        <begin position="79"/>
        <end position="89"/>
    </location>
</feature>
<dbReference type="KEGG" id="bpg:Bathy04g01410"/>
<dbReference type="AlphaFoldDB" id="K8EDZ0"/>
<keyword evidence="4 10" id="KW-0812">Transmembrane</keyword>
<feature type="transmembrane region" description="Helical" evidence="10">
    <location>
        <begin position="12"/>
        <end position="32"/>
    </location>
</feature>
<dbReference type="EMBL" id="FO082275">
    <property type="protein sequence ID" value="CCO16236.1"/>
    <property type="molecule type" value="Genomic_DNA"/>
</dbReference>
<evidence type="ECO:0000313" key="11">
    <source>
        <dbReference type="EMBL" id="CCO16236.1"/>
    </source>
</evidence>